<dbReference type="AlphaFoldDB" id="A0A4Y2S286"/>
<evidence type="ECO:0000313" key="2">
    <source>
        <dbReference type="Proteomes" id="UP000499080"/>
    </source>
</evidence>
<organism evidence="1 2">
    <name type="scientific">Araneus ventricosus</name>
    <name type="common">Orbweaver spider</name>
    <name type="synonym">Epeira ventricosa</name>
    <dbReference type="NCBI Taxonomy" id="182803"/>
    <lineage>
        <taxon>Eukaryota</taxon>
        <taxon>Metazoa</taxon>
        <taxon>Ecdysozoa</taxon>
        <taxon>Arthropoda</taxon>
        <taxon>Chelicerata</taxon>
        <taxon>Arachnida</taxon>
        <taxon>Araneae</taxon>
        <taxon>Araneomorphae</taxon>
        <taxon>Entelegynae</taxon>
        <taxon>Araneoidea</taxon>
        <taxon>Araneidae</taxon>
        <taxon>Araneus</taxon>
    </lineage>
</organism>
<name>A0A4Y2S286_ARAVE</name>
<comment type="caution">
    <text evidence="1">The sequence shown here is derived from an EMBL/GenBank/DDBJ whole genome shotgun (WGS) entry which is preliminary data.</text>
</comment>
<sequence length="126" mass="13929">MQRALNGRLREQRVPLSNILRDGSLMCSGREFNIELDDMPPPYRTVDCINGTAPPMPSQRFLPARVEASDLQYYTESLMPHTPSESLCSAMAMLVKTSPIELVARWSGGSSAAPSLQAPPVIRRDI</sequence>
<gene>
    <name evidence="1" type="ORF">AVEN_54068_1</name>
</gene>
<dbReference type="Proteomes" id="UP000499080">
    <property type="component" value="Unassembled WGS sequence"/>
</dbReference>
<protein>
    <submittedName>
        <fullName evidence="1">Uncharacterized protein</fullName>
    </submittedName>
</protein>
<dbReference type="EMBL" id="BGPR01019560">
    <property type="protein sequence ID" value="GBN82288.1"/>
    <property type="molecule type" value="Genomic_DNA"/>
</dbReference>
<keyword evidence="2" id="KW-1185">Reference proteome</keyword>
<evidence type="ECO:0000313" key="1">
    <source>
        <dbReference type="EMBL" id="GBN82288.1"/>
    </source>
</evidence>
<reference evidence="1 2" key="1">
    <citation type="journal article" date="2019" name="Sci. Rep.">
        <title>Orb-weaving spider Araneus ventricosus genome elucidates the spidroin gene catalogue.</title>
        <authorList>
            <person name="Kono N."/>
            <person name="Nakamura H."/>
            <person name="Ohtoshi R."/>
            <person name="Moran D.A.P."/>
            <person name="Shinohara A."/>
            <person name="Yoshida Y."/>
            <person name="Fujiwara M."/>
            <person name="Mori M."/>
            <person name="Tomita M."/>
            <person name="Arakawa K."/>
        </authorList>
    </citation>
    <scope>NUCLEOTIDE SEQUENCE [LARGE SCALE GENOMIC DNA]</scope>
</reference>
<proteinExistence type="predicted"/>
<accession>A0A4Y2S286</accession>